<dbReference type="InterPro" id="IPR003829">
    <property type="entry name" value="Pirin_N_dom"/>
</dbReference>
<comment type="similarity">
    <text evidence="1 2">Belongs to the pirin family.</text>
</comment>
<dbReference type="PIRSF" id="PIRSF006232">
    <property type="entry name" value="Pirin"/>
    <property type="match status" value="1"/>
</dbReference>
<dbReference type="RefSeq" id="WP_321553228.1">
    <property type="nucleotide sequence ID" value="NZ_JAXIVU010000006.1"/>
</dbReference>
<evidence type="ECO:0000259" key="4">
    <source>
        <dbReference type="Pfam" id="PF05726"/>
    </source>
</evidence>
<evidence type="ECO:0000259" key="3">
    <source>
        <dbReference type="Pfam" id="PF02678"/>
    </source>
</evidence>
<dbReference type="InterPro" id="IPR011051">
    <property type="entry name" value="RmlC_Cupin_sf"/>
</dbReference>
<feature type="domain" description="Pirin C-terminal" evidence="4">
    <location>
        <begin position="193"/>
        <end position="289"/>
    </location>
</feature>
<feature type="domain" description="Pirin N-terminal" evidence="3">
    <location>
        <begin position="37"/>
        <end position="140"/>
    </location>
</feature>
<protein>
    <submittedName>
        <fullName evidence="5">Pirin family protein</fullName>
    </submittedName>
</protein>
<dbReference type="Pfam" id="PF02678">
    <property type="entry name" value="Pirin"/>
    <property type="match status" value="1"/>
</dbReference>
<accession>A0ABU5GR82</accession>
<proteinExistence type="inferred from homology"/>
<dbReference type="InterPro" id="IPR014710">
    <property type="entry name" value="RmlC-like_jellyroll"/>
</dbReference>
<sequence length="307" mass="34056">MKKHNPTTKSPLATDSVCSAIQLQVQAKEQMLGGLNIRRSLPARGARRIGPWVFFDHMGPTRFPAKHGVDIAPHPHINLATVTYLLEGEMLHQDSVGSVQSIRPGDINLMVAGSGITHSERQSEATKSQSHRIHGFQLWLALPSEAEETDPAFYHYPSQQIPALTIEGVRLRVLMGTAYGVTSPVKTFSPTLYVEAQIKTGQTLAIPAAAMRGLYIVSGQVKIGDTQLTEHTFAVLNDQQNISITAKSDSQIVILGGDDIGHRYMDWNFVSSRIERVKQARQQWISQQFPLIPTDQQEYIPYPDLNI</sequence>
<dbReference type="PANTHER" id="PTHR13903">
    <property type="entry name" value="PIRIN-RELATED"/>
    <property type="match status" value="1"/>
</dbReference>
<evidence type="ECO:0000256" key="1">
    <source>
        <dbReference type="ARBA" id="ARBA00008416"/>
    </source>
</evidence>
<dbReference type="EMBL" id="JAXIVU010000006">
    <property type="protein sequence ID" value="MDY7219132.1"/>
    <property type="molecule type" value="Genomic_DNA"/>
</dbReference>
<dbReference type="SUPFAM" id="SSF51182">
    <property type="entry name" value="RmlC-like cupins"/>
    <property type="match status" value="1"/>
</dbReference>
<evidence type="ECO:0000313" key="6">
    <source>
        <dbReference type="Proteomes" id="UP001294570"/>
    </source>
</evidence>
<dbReference type="Pfam" id="PF05726">
    <property type="entry name" value="Pirin_C"/>
    <property type="match status" value="1"/>
</dbReference>
<reference evidence="5 6" key="1">
    <citation type="submission" date="2023-12" db="EMBL/GenBank/DDBJ databases">
        <title>Denitrificimonas halotolerans sp. nov.,a novel species isolated from landfill leachate.</title>
        <authorList>
            <person name="Wang S."/>
        </authorList>
    </citation>
    <scope>NUCLEOTIDE SEQUENCE [LARGE SCALE GENOMIC DNA]</scope>
    <source>
        <strain evidence="5 6">JX-1</strain>
    </source>
</reference>
<evidence type="ECO:0000313" key="5">
    <source>
        <dbReference type="EMBL" id="MDY7219132.1"/>
    </source>
</evidence>
<dbReference type="InterPro" id="IPR008778">
    <property type="entry name" value="Pirin_C_dom"/>
</dbReference>
<name>A0ABU5GR82_9GAMM</name>
<dbReference type="CDD" id="cd02247">
    <property type="entry name" value="cupin_pirin_C"/>
    <property type="match status" value="1"/>
</dbReference>
<dbReference type="CDD" id="cd02909">
    <property type="entry name" value="cupin_pirin_N"/>
    <property type="match status" value="1"/>
</dbReference>
<comment type="caution">
    <text evidence="5">The sequence shown here is derived from an EMBL/GenBank/DDBJ whole genome shotgun (WGS) entry which is preliminary data.</text>
</comment>
<evidence type="ECO:0000256" key="2">
    <source>
        <dbReference type="RuleBase" id="RU003457"/>
    </source>
</evidence>
<keyword evidence="6" id="KW-1185">Reference proteome</keyword>
<organism evidence="5 6">
    <name type="scientific">Denitrificimonas halotolerans</name>
    <dbReference type="NCBI Taxonomy" id="3098930"/>
    <lineage>
        <taxon>Bacteria</taxon>
        <taxon>Pseudomonadati</taxon>
        <taxon>Pseudomonadota</taxon>
        <taxon>Gammaproteobacteria</taxon>
        <taxon>Pseudomonadales</taxon>
        <taxon>Pseudomonadaceae</taxon>
        <taxon>Denitrificimonas</taxon>
    </lineage>
</organism>
<dbReference type="Proteomes" id="UP001294570">
    <property type="component" value="Unassembled WGS sequence"/>
</dbReference>
<gene>
    <name evidence="5" type="ORF">TOI97_06060</name>
</gene>
<dbReference type="Gene3D" id="2.60.120.10">
    <property type="entry name" value="Jelly Rolls"/>
    <property type="match status" value="2"/>
</dbReference>
<dbReference type="InterPro" id="IPR012093">
    <property type="entry name" value="Pirin"/>
</dbReference>
<dbReference type="PANTHER" id="PTHR13903:SF8">
    <property type="entry name" value="PIRIN"/>
    <property type="match status" value="1"/>
</dbReference>